<keyword evidence="2" id="KW-1185">Reference proteome</keyword>
<dbReference type="Gramene" id="TuG1812G0700003245.01.T02">
    <property type="protein sequence ID" value="TuG1812G0700003245.01.T02.cds406563"/>
    <property type="gene ID" value="TuG1812G0700003245.01"/>
</dbReference>
<reference evidence="1" key="2">
    <citation type="submission" date="2018-03" db="EMBL/GenBank/DDBJ databases">
        <title>The Triticum urartu genome reveals the dynamic nature of wheat genome evolution.</title>
        <authorList>
            <person name="Ling H."/>
            <person name="Ma B."/>
            <person name="Shi X."/>
            <person name="Liu H."/>
            <person name="Dong L."/>
            <person name="Sun H."/>
            <person name="Cao Y."/>
            <person name="Gao Q."/>
            <person name="Zheng S."/>
            <person name="Li Y."/>
            <person name="Yu Y."/>
            <person name="Du H."/>
            <person name="Qi M."/>
            <person name="Li Y."/>
            <person name="Yu H."/>
            <person name="Cui Y."/>
            <person name="Wang N."/>
            <person name="Chen C."/>
            <person name="Wu H."/>
            <person name="Zhao Y."/>
            <person name="Zhang J."/>
            <person name="Li Y."/>
            <person name="Zhou W."/>
            <person name="Zhang B."/>
            <person name="Hu W."/>
            <person name="Eijk M."/>
            <person name="Tang J."/>
            <person name="Witsenboer H."/>
            <person name="Zhao S."/>
            <person name="Li Z."/>
            <person name="Zhang A."/>
            <person name="Wang D."/>
            <person name="Liang C."/>
        </authorList>
    </citation>
    <scope>NUCLEOTIDE SEQUENCE [LARGE SCALE GENOMIC DNA]</scope>
    <source>
        <strain evidence="1">cv. G1812</strain>
    </source>
</reference>
<protein>
    <submittedName>
        <fullName evidence="1">Uncharacterized protein</fullName>
    </submittedName>
</protein>
<dbReference type="Proteomes" id="UP000015106">
    <property type="component" value="Chromosome 7"/>
</dbReference>
<organism evidence="1 2">
    <name type="scientific">Triticum urartu</name>
    <name type="common">Red wild einkorn</name>
    <name type="synonym">Crithodium urartu</name>
    <dbReference type="NCBI Taxonomy" id="4572"/>
    <lineage>
        <taxon>Eukaryota</taxon>
        <taxon>Viridiplantae</taxon>
        <taxon>Streptophyta</taxon>
        <taxon>Embryophyta</taxon>
        <taxon>Tracheophyta</taxon>
        <taxon>Spermatophyta</taxon>
        <taxon>Magnoliopsida</taxon>
        <taxon>Liliopsida</taxon>
        <taxon>Poales</taxon>
        <taxon>Poaceae</taxon>
        <taxon>BOP clade</taxon>
        <taxon>Pooideae</taxon>
        <taxon>Triticodae</taxon>
        <taxon>Triticeae</taxon>
        <taxon>Triticinae</taxon>
        <taxon>Triticum</taxon>
    </lineage>
</organism>
<sequence length="63" mass="6910">QFHFLHSLLSATEQTKVKKDKHGKGYILAVGAELTDGVEEEGAILAAAHEAFFSLHVDHYCTV</sequence>
<proteinExistence type="predicted"/>
<dbReference type="EnsemblPlants" id="TuG1812G0700003245.01.T01">
    <property type="protein sequence ID" value="TuG1812G0700003245.01.T01.cds406559"/>
    <property type="gene ID" value="TuG1812G0700003245.01"/>
</dbReference>
<dbReference type="Gramene" id="TuG1812G0700003245.01.T01">
    <property type="protein sequence ID" value="TuG1812G0700003245.01.T01.cds406559"/>
    <property type="gene ID" value="TuG1812G0700003245.01"/>
</dbReference>
<reference evidence="1" key="3">
    <citation type="submission" date="2022-06" db="UniProtKB">
        <authorList>
            <consortium name="EnsemblPlants"/>
        </authorList>
    </citation>
    <scope>IDENTIFICATION</scope>
</reference>
<name>A0A8R7V2H3_TRIUA</name>
<dbReference type="AlphaFoldDB" id="A0A8R7V2H3"/>
<accession>A0A8R7V2H3</accession>
<reference evidence="2" key="1">
    <citation type="journal article" date="2013" name="Nature">
        <title>Draft genome of the wheat A-genome progenitor Triticum urartu.</title>
        <authorList>
            <person name="Ling H.Q."/>
            <person name="Zhao S."/>
            <person name="Liu D."/>
            <person name="Wang J."/>
            <person name="Sun H."/>
            <person name="Zhang C."/>
            <person name="Fan H."/>
            <person name="Li D."/>
            <person name="Dong L."/>
            <person name="Tao Y."/>
            <person name="Gao C."/>
            <person name="Wu H."/>
            <person name="Li Y."/>
            <person name="Cui Y."/>
            <person name="Guo X."/>
            <person name="Zheng S."/>
            <person name="Wang B."/>
            <person name="Yu K."/>
            <person name="Liang Q."/>
            <person name="Yang W."/>
            <person name="Lou X."/>
            <person name="Chen J."/>
            <person name="Feng M."/>
            <person name="Jian J."/>
            <person name="Zhang X."/>
            <person name="Luo G."/>
            <person name="Jiang Y."/>
            <person name="Liu J."/>
            <person name="Wang Z."/>
            <person name="Sha Y."/>
            <person name="Zhang B."/>
            <person name="Wu H."/>
            <person name="Tang D."/>
            <person name="Shen Q."/>
            <person name="Xue P."/>
            <person name="Zou S."/>
            <person name="Wang X."/>
            <person name="Liu X."/>
            <person name="Wang F."/>
            <person name="Yang Y."/>
            <person name="An X."/>
            <person name="Dong Z."/>
            <person name="Zhang K."/>
            <person name="Zhang X."/>
            <person name="Luo M.C."/>
            <person name="Dvorak J."/>
            <person name="Tong Y."/>
            <person name="Wang J."/>
            <person name="Yang H."/>
            <person name="Li Z."/>
            <person name="Wang D."/>
            <person name="Zhang A."/>
            <person name="Wang J."/>
        </authorList>
    </citation>
    <scope>NUCLEOTIDE SEQUENCE</scope>
    <source>
        <strain evidence="2">cv. G1812</strain>
    </source>
</reference>
<evidence type="ECO:0000313" key="1">
    <source>
        <dbReference type="EnsemblPlants" id="TuG1812G0700003245.01.T02.cds406563"/>
    </source>
</evidence>
<evidence type="ECO:0000313" key="2">
    <source>
        <dbReference type="Proteomes" id="UP000015106"/>
    </source>
</evidence>
<dbReference type="EnsemblPlants" id="TuG1812G0700003245.01.T02">
    <property type="protein sequence ID" value="TuG1812G0700003245.01.T02.cds406563"/>
    <property type="gene ID" value="TuG1812G0700003245.01"/>
</dbReference>